<comment type="caution">
    <text evidence="2">The sequence shown here is derived from an EMBL/GenBank/DDBJ whole genome shotgun (WGS) entry which is preliminary data.</text>
</comment>
<organism evidence="2 3">
    <name type="scientific">Pseudonocardia kunmingensis</name>
    <dbReference type="NCBI Taxonomy" id="630975"/>
    <lineage>
        <taxon>Bacteria</taxon>
        <taxon>Bacillati</taxon>
        <taxon>Actinomycetota</taxon>
        <taxon>Actinomycetes</taxon>
        <taxon>Pseudonocardiales</taxon>
        <taxon>Pseudonocardiaceae</taxon>
        <taxon>Pseudonocardia</taxon>
    </lineage>
</organism>
<dbReference type="SUPFAM" id="SSF109998">
    <property type="entry name" value="Triger factor/SurA peptide-binding domain-like"/>
    <property type="match status" value="1"/>
</dbReference>
<evidence type="ECO:0000313" key="3">
    <source>
        <dbReference type="Proteomes" id="UP000315677"/>
    </source>
</evidence>
<dbReference type="RefSeq" id="WP_142059438.1">
    <property type="nucleotide sequence ID" value="NZ_VFPA01000004.1"/>
</dbReference>
<dbReference type="EMBL" id="VFPA01000004">
    <property type="protein sequence ID" value="TQM05900.1"/>
    <property type="molecule type" value="Genomic_DNA"/>
</dbReference>
<dbReference type="InterPro" id="IPR027304">
    <property type="entry name" value="Trigger_fact/SurA_dom_sf"/>
</dbReference>
<dbReference type="PROSITE" id="PS51257">
    <property type="entry name" value="PROKAR_LIPOPROTEIN"/>
    <property type="match status" value="1"/>
</dbReference>
<dbReference type="AlphaFoldDB" id="A0A543D9A9"/>
<feature type="region of interest" description="Disordered" evidence="1">
    <location>
        <begin position="166"/>
        <end position="186"/>
    </location>
</feature>
<sequence>MRMRVGRVAAAVVVVAAVVSGCGGPGQAGTAVVVGDQAVPLERVQGQLDAALSLHDPAELAARQVTPARLARDIVTREVMHGLLARRAAEEGITVTEPQVDAQLALLAQPDPSGRLGVEDFLQGPELRSWARDQVIAAQLGQRLVPGLQVTVDLVAATSREDAQAKSEVLARGGPEADALTANPQTGRSGLTVQAAASPGDAASPAFWVPAGSVVAYQADPRQNGWLILRVTDRRTDAPTDPAALSSLSQAEFVAIGLRSLQQTIDEVGVEINPRYGVMDPIQLRVVGEDEQAGMILPPAAA</sequence>
<evidence type="ECO:0008006" key="4">
    <source>
        <dbReference type="Google" id="ProtNLM"/>
    </source>
</evidence>
<evidence type="ECO:0000256" key="1">
    <source>
        <dbReference type="SAM" id="MobiDB-lite"/>
    </source>
</evidence>
<dbReference type="OrthoDB" id="5175106at2"/>
<gene>
    <name evidence="2" type="ORF">FB558_6123</name>
</gene>
<name>A0A543D9A9_9PSEU</name>
<proteinExistence type="predicted"/>
<accession>A0A543D9A9</accession>
<keyword evidence="3" id="KW-1185">Reference proteome</keyword>
<reference evidence="2 3" key="1">
    <citation type="submission" date="2019-06" db="EMBL/GenBank/DDBJ databases">
        <title>Sequencing the genomes of 1000 actinobacteria strains.</title>
        <authorList>
            <person name="Klenk H.-P."/>
        </authorList>
    </citation>
    <scope>NUCLEOTIDE SEQUENCE [LARGE SCALE GENOMIC DNA]</scope>
    <source>
        <strain evidence="2 3">DSM 45301</strain>
    </source>
</reference>
<protein>
    <recommendedName>
        <fullName evidence="4">SurA-like protein</fullName>
    </recommendedName>
</protein>
<dbReference type="Proteomes" id="UP000315677">
    <property type="component" value="Unassembled WGS sequence"/>
</dbReference>
<evidence type="ECO:0000313" key="2">
    <source>
        <dbReference type="EMBL" id="TQM05900.1"/>
    </source>
</evidence>